<keyword evidence="2" id="KW-1185">Reference proteome</keyword>
<dbReference type="Proteomes" id="UP001201980">
    <property type="component" value="Unassembled WGS sequence"/>
</dbReference>
<reference evidence="1" key="1">
    <citation type="submission" date="2022-07" db="EMBL/GenBank/DDBJ databases">
        <title>Draft genome sequence of Zalerion maritima ATCC 34329, a (micro)plastics degrading marine fungus.</title>
        <authorList>
            <person name="Paco A."/>
            <person name="Goncalves M.F.M."/>
            <person name="Rocha-Santos T.A.P."/>
            <person name="Alves A."/>
        </authorList>
    </citation>
    <scope>NUCLEOTIDE SEQUENCE</scope>
    <source>
        <strain evidence="1">ATCC 34329</strain>
    </source>
</reference>
<dbReference type="AlphaFoldDB" id="A0AAD5RW77"/>
<proteinExistence type="predicted"/>
<sequence length="500" mass="56269">MPTTSPSGFRLEMLNALAREKKGKAMEDACATDPRKLETRMQFEKIAFEVAAVDASKLDEYLQSLFGRSNDIATTLSMVCGNVARFAAELSSLDQLDMATLSRVIQGLVGSGRLDDKSYQALKDLGGNSVITGEIADVLNMRLSAIDSWSWGSGLAVDQKRITGIWNMSMRQGCLLQAIFLQYIGVRWSRFLKDILKNFRRSYGVWKSNKMAISNNQRKPRRSVDGPQTDAANADVPVGLADFKQTLHAGSSRHKQYGQLELKQRLLHLVSVDMVLNKILQTWISFFAMFLEAPLTFVDDGSNNPQPARKRRQGSPATYVLNDVFSEAVLFYLDFAVNQETKGVVKAWETVARFADKTGTVFDSEWPGSVRVSKVPKASLAKYLKKTILSRFSISEIPDAYLFFPVQLGGLDLRSPFVSTMPVRDSIMSNPEAFLWSFLQTETELYSVCKMSFDKATCTRRTRWTRMSASEKENFMSLDELGKYRDDIQFDTFLEKATRA</sequence>
<comment type="caution">
    <text evidence="1">The sequence shown here is derived from an EMBL/GenBank/DDBJ whole genome shotgun (WGS) entry which is preliminary data.</text>
</comment>
<dbReference type="PANTHER" id="PTHR37015:SF2">
    <property type="entry name" value="REVERSE TRANSCRIPTASE DOMAIN-CONTAINING PROTEIN"/>
    <property type="match status" value="1"/>
</dbReference>
<protein>
    <submittedName>
        <fullName evidence="1">Uncharacterized protein</fullName>
    </submittedName>
</protein>
<dbReference type="PANTHER" id="PTHR37015">
    <property type="entry name" value="REVERSE TRANSCRIPTASE DOMAIN-CONTAINING PROTEIN"/>
    <property type="match status" value="1"/>
</dbReference>
<gene>
    <name evidence="1" type="ORF">MKZ38_005337</name>
</gene>
<accession>A0AAD5RW77</accession>
<evidence type="ECO:0000313" key="1">
    <source>
        <dbReference type="EMBL" id="KAJ2905461.1"/>
    </source>
</evidence>
<dbReference type="EMBL" id="JAKWBI020000031">
    <property type="protein sequence ID" value="KAJ2905461.1"/>
    <property type="molecule type" value="Genomic_DNA"/>
</dbReference>
<organism evidence="1 2">
    <name type="scientific">Zalerion maritima</name>
    <dbReference type="NCBI Taxonomy" id="339359"/>
    <lineage>
        <taxon>Eukaryota</taxon>
        <taxon>Fungi</taxon>
        <taxon>Dikarya</taxon>
        <taxon>Ascomycota</taxon>
        <taxon>Pezizomycotina</taxon>
        <taxon>Sordariomycetes</taxon>
        <taxon>Lulworthiomycetidae</taxon>
        <taxon>Lulworthiales</taxon>
        <taxon>Lulworthiaceae</taxon>
        <taxon>Zalerion</taxon>
    </lineage>
</organism>
<evidence type="ECO:0000313" key="2">
    <source>
        <dbReference type="Proteomes" id="UP001201980"/>
    </source>
</evidence>
<name>A0AAD5RW77_9PEZI</name>